<gene>
    <name evidence="5" type="ORF">KDH_40160</name>
</gene>
<dbReference type="RefSeq" id="WP_338253110.1">
    <property type="nucleotide sequence ID" value="NZ_BSRI01000002.1"/>
</dbReference>
<keyword evidence="1" id="KW-0479">Metal-binding</keyword>
<dbReference type="InterPro" id="IPR000923">
    <property type="entry name" value="BlueCu_1"/>
</dbReference>
<dbReference type="Pfam" id="PF00127">
    <property type="entry name" value="Copper-bind"/>
    <property type="match status" value="1"/>
</dbReference>
<evidence type="ECO:0000313" key="5">
    <source>
        <dbReference type="EMBL" id="GLV57179.1"/>
    </source>
</evidence>
<dbReference type="SUPFAM" id="SSF49503">
    <property type="entry name" value="Cupredoxins"/>
    <property type="match status" value="1"/>
</dbReference>
<keyword evidence="2" id="KW-0186">Copper</keyword>
<name>A0ABQ6FXR8_9CHLR</name>
<dbReference type="PANTHER" id="PTHR36507:SF1">
    <property type="entry name" value="BLL1555 PROTEIN"/>
    <property type="match status" value="1"/>
</dbReference>
<dbReference type="Proteomes" id="UP001344906">
    <property type="component" value="Unassembled WGS sequence"/>
</dbReference>
<proteinExistence type="predicted"/>
<keyword evidence="6" id="KW-1185">Reference proteome</keyword>
<feature type="signal peptide" evidence="3">
    <location>
        <begin position="1"/>
        <end position="22"/>
    </location>
</feature>
<evidence type="ECO:0000256" key="2">
    <source>
        <dbReference type="ARBA" id="ARBA00023008"/>
    </source>
</evidence>
<dbReference type="PROSITE" id="PS51257">
    <property type="entry name" value="PROKAR_LIPOPROTEIN"/>
    <property type="match status" value="1"/>
</dbReference>
<evidence type="ECO:0000313" key="6">
    <source>
        <dbReference type="Proteomes" id="UP001344906"/>
    </source>
</evidence>
<sequence>MKKLFGAFILFSLFTVFISACAMGGNTATGPNPVHMDSTTFTQSSITIKKGEIITLINDDAPPHIIANGTWDDSTPKPATEAGAPKINNMQVDGFGSGKLGPFNTAGTFKLYCTVHPGMKMTVIVK</sequence>
<evidence type="ECO:0000256" key="1">
    <source>
        <dbReference type="ARBA" id="ARBA00022723"/>
    </source>
</evidence>
<organism evidence="5 6">
    <name type="scientific">Dictyobacter halimunensis</name>
    <dbReference type="NCBI Taxonomy" id="3026934"/>
    <lineage>
        <taxon>Bacteria</taxon>
        <taxon>Bacillati</taxon>
        <taxon>Chloroflexota</taxon>
        <taxon>Ktedonobacteria</taxon>
        <taxon>Ktedonobacterales</taxon>
        <taxon>Dictyobacteraceae</taxon>
        <taxon>Dictyobacter</taxon>
    </lineage>
</organism>
<feature type="domain" description="Blue (type 1) copper" evidence="4">
    <location>
        <begin position="38"/>
        <end position="126"/>
    </location>
</feature>
<dbReference type="PANTHER" id="PTHR36507">
    <property type="entry name" value="BLL1555 PROTEIN"/>
    <property type="match status" value="1"/>
</dbReference>
<protein>
    <recommendedName>
        <fullName evidence="4">Blue (type 1) copper domain-containing protein</fullName>
    </recommendedName>
</protein>
<dbReference type="Gene3D" id="2.60.40.420">
    <property type="entry name" value="Cupredoxins - blue copper proteins"/>
    <property type="match status" value="1"/>
</dbReference>
<comment type="caution">
    <text evidence="5">The sequence shown here is derived from an EMBL/GenBank/DDBJ whole genome shotgun (WGS) entry which is preliminary data.</text>
</comment>
<dbReference type="EMBL" id="BSRI01000002">
    <property type="protein sequence ID" value="GLV57179.1"/>
    <property type="molecule type" value="Genomic_DNA"/>
</dbReference>
<evidence type="ECO:0000259" key="4">
    <source>
        <dbReference type="Pfam" id="PF00127"/>
    </source>
</evidence>
<keyword evidence="3" id="KW-0732">Signal</keyword>
<dbReference type="InterPro" id="IPR052721">
    <property type="entry name" value="ET_Amicyanin"/>
</dbReference>
<accession>A0ABQ6FXR8</accession>
<evidence type="ECO:0000256" key="3">
    <source>
        <dbReference type="SAM" id="SignalP"/>
    </source>
</evidence>
<feature type="chain" id="PRO_5047008495" description="Blue (type 1) copper domain-containing protein" evidence="3">
    <location>
        <begin position="23"/>
        <end position="126"/>
    </location>
</feature>
<reference evidence="5 6" key="1">
    <citation type="submission" date="2023-02" db="EMBL/GenBank/DDBJ databases">
        <title>Dictyobacter halimunensis sp. nov., a new member of the class Ktedonobacteria from forest soil in a geothermal area.</title>
        <authorList>
            <person name="Rachmania M.K."/>
            <person name="Ningsih F."/>
            <person name="Sakai Y."/>
            <person name="Yabe S."/>
            <person name="Yokota A."/>
            <person name="Sjamsuridzal W."/>
        </authorList>
    </citation>
    <scope>NUCLEOTIDE SEQUENCE [LARGE SCALE GENOMIC DNA]</scope>
    <source>
        <strain evidence="5 6">S3.2.2.5</strain>
    </source>
</reference>
<dbReference type="InterPro" id="IPR008972">
    <property type="entry name" value="Cupredoxin"/>
</dbReference>